<sequence length="193" mass="23223">MFRLYSNNRQIKKVHRYSRLRDSLHLKRTGSGKRRRLIKTFRDTYKSLNNITTTVFRLLIIFSRFSCTITNLINKLSNLIVALERIVLLIWSVMHTLNLIVHSIMYFIYKIQLIIKQVASLMPVRIIERSLKGFSGYISDYYVHGTLKQRTKHILTTVRRRWKYVQFNHMKISQYGSDLDIYYDVQTEIEYFC</sequence>
<keyword evidence="1" id="KW-0812">Transmembrane</keyword>
<dbReference type="EMBL" id="CAJOBC010098808">
    <property type="protein sequence ID" value="CAF4456640.1"/>
    <property type="molecule type" value="Genomic_DNA"/>
</dbReference>
<accession>A0A815ZR76</accession>
<name>A0A815ZR76_9BILA</name>
<dbReference type="EMBL" id="CAJNOQ010032742">
    <property type="protein sequence ID" value="CAF1586688.1"/>
    <property type="molecule type" value="Genomic_DNA"/>
</dbReference>
<comment type="caution">
    <text evidence="2">The sequence shown here is derived from an EMBL/GenBank/DDBJ whole genome shotgun (WGS) entry which is preliminary data.</text>
</comment>
<proteinExistence type="predicted"/>
<protein>
    <submittedName>
        <fullName evidence="2">Uncharacterized protein</fullName>
    </submittedName>
</protein>
<keyword evidence="1" id="KW-0472">Membrane</keyword>
<feature type="transmembrane region" description="Helical" evidence="1">
    <location>
        <begin position="86"/>
        <end position="109"/>
    </location>
</feature>
<keyword evidence="4" id="KW-1185">Reference proteome</keyword>
<evidence type="ECO:0000313" key="3">
    <source>
        <dbReference type="EMBL" id="CAF4456640.1"/>
    </source>
</evidence>
<evidence type="ECO:0000313" key="4">
    <source>
        <dbReference type="Proteomes" id="UP000663829"/>
    </source>
</evidence>
<evidence type="ECO:0000256" key="1">
    <source>
        <dbReference type="SAM" id="Phobius"/>
    </source>
</evidence>
<keyword evidence="1" id="KW-1133">Transmembrane helix</keyword>
<dbReference type="Proteomes" id="UP000681722">
    <property type="component" value="Unassembled WGS sequence"/>
</dbReference>
<gene>
    <name evidence="2" type="ORF">GPM918_LOCUS41462</name>
    <name evidence="3" type="ORF">SRO942_LOCUS42520</name>
</gene>
<organism evidence="2 4">
    <name type="scientific">Didymodactylos carnosus</name>
    <dbReference type="NCBI Taxonomy" id="1234261"/>
    <lineage>
        <taxon>Eukaryota</taxon>
        <taxon>Metazoa</taxon>
        <taxon>Spiralia</taxon>
        <taxon>Gnathifera</taxon>
        <taxon>Rotifera</taxon>
        <taxon>Eurotatoria</taxon>
        <taxon>Bdelloidea</taxon>
        <taxon>Philodinida</taxon>
        <taxon>Philodinidae</taxon>
        <taxon>Didymodactylos</taxon>
    </lineage>
</organism>
<feature type="transmembrane region" description="Helical" evidence="1">
    <location>
        <begin position="55"/>
        <end position="74"/>
    </location>
</feature>
<reference evidence="2" key="1">
    <citation type="submission" date="2021-02" db="EMBL/GenBank/DDBJ databases">
        <authorList>
            <person name="Nowell W R."/>
        </authorList>
    </citation>
    <scope>NUCLEOTIDE SEQUENCE</scope>
</reference>
<dbReference type="Proteomes" id="UP000663829">
    <property type="component" value="Unassembled WGS sequence"/>
</dbReference>
<dbReference type="AlphaFoldDB" id="A0A815ZR76"/>
<evidence type="ECO:0000313" key="2">
    <source>
        <dbReference type="EMBL" id="CAF1586688.1"/>
    </source>
</evidence>